<evidence type="ECO:0000256" key="6">
    <source>
        <dbReference type="ARBA" id="ARBA00023136"/>
    </source>
</evidence>
<dbReference type="GO" id="GO:0005886">
    <property type="term" value="C:plasma membrane"/>
    <property type="evidence" value="ECO:0007669"/>
    <property type="project" value="UniProtKB-SubCell"/>
</dbReference>
<keyword evidence="7" id="KW-0813">Transport</keyword>
<evidence type="ECO:0000256" key="8">
    <source>
        <dbReference type="SAM" id="Phobius"/>
    </source>
</evidence>
<dbReference type="InterPro" id="IPR003400">
    <property type="entry name" value="ExbD"/>
</dbReference>
<keyword evidence="7" id="KW-0653">Protein transport</keyword>
<evidence type="ECO:0000256" key="4">
    <source>
        <dbReference type="ARBA" id="ARBA00022692"/>
    </source>
</evidence>
<evidence type="ECO:0000256" key="3">
    <source>
        <dbReference type="ARBA" id="ARBA00022475"/>
    </source>
</evidence>
<keyword evidence="5 8" id="KW-1133">Transmembrane helix</keyword>
<comment type="subcellular location">
    <subcellularLocation>
        <location evidence="1">Cell membrane</location>
        <topology evidence="1">Single-pass membrane protein</topology>
    </subcellularLocation>
    <subcellularLocation>
        <location evidence="7">Cell membrane</location>
        <topology evidence="7">Single-pass type II membrane protein</topology>
    </subcellularLocation>
</comment>
<keyword evidence="4 7" id="KW-0812">Transmembrane</keyword>
<proteinExistence type="inferred from homology"/>
<feature type="transmembrane region" description="Helical" evidence="8">
    <location>
        <begin position="15"/>
        <end position="34"/>
    </location>
</feature>
<keyword evidence="6 8" id="KW-0472">Membrane</keyword>
<gene>
    <name evidence="9" type="ORF">IAC79_06095</name>
</gene>
<evidence type="ECO:0000313" key="9">
    <source>
        <dbReference type="EMBL" id="HIV09664.1"/>
    </source>
</evidence>
<dbReference type="Pfam" id="PF02472">
    <property type="entry name" value="ExbD"/>
    <property type="match status" value="1"/>
</dbReference>
<dbReference type="Proteomes" id="UP000886845">
    <property type="component" value="Unassembled WGS sequence"/>
</dbReference>
<comment type="similarity">
    <text evidence="2 7">Belongs to the ExbD/TolR family.</text>
</comment>
<reference evidence="9" key="2">
    <citation type="journal article" date="2021" name="PeerJ">
        <title>Extensive microbial diversity within the chicken gut microbiome revealed by metagenomics and culture.</title>
        <authorList>
            <person name="Gilroy R."/>
            <person name="Ravi A."/>
            <person name="Getino M."/>
            <person name="Pursley I."/>
            <person name="Horton D.L."/>
            <person name="Alikhan N.F."/>
            <person name="Baker D."/>
            <person name="Gharbi K."/>
            <person name="Hall N."/>
            <person name="Watson M."/>
            <person name="Adriaenssens E.M."/>
            <person name="Foster-Nyarko E."/>
            <person name="Jarju S."/>
            <person name="Secka A."/>
            <person name="Antonio M."/>
            <person name="Oren A."/>
            <person name="Chaudhuri R.R."/>
            <person name="La Ragione R."/>
            <person name="Hildebrand F."/>
            <person name="Pallen M.J."/>
        </authorList>
    </citation>
    <scope>NUCLEOTIDE SEQUENCE</scope>
    <source>
        <strain evidence="9">35461</strain>
    </source>
</reference>
<protein>
    <submittedName>
        <fullName evidence="9">Biopolymer transporter ExbD</fullName>
    </submittedName>
</protein>
<sequence>MKLQDDEEPHARLEMTPIMDVVFLLIVFFVYAFMSMTVQRGVRVELPRAEGSVSRGDSIQLVLNDADEVFLDGRTALPRRAAVDSAALRAKETGLPVVIRADRRAHAGPALELMADLRARGVSKVTYQVEKGD</sequence>
<dbReference type="AlphaFoldDB" id="A0A9D1NMZ6"/>
<keyword evidence="3" id="KW-1003">Cell membrane</keyword>
<dbReference type="PANTHER" id="PTHR30558">
    <property type="entry name" value="EXBD MEMBRANE COMPONENT OF PMF-DRIVEN MACROMOLECULE IMPORT SYSTEM"/>
    <property type="match status" value="1"/>
</dbReference>
<accession>A0A9D1NMZ6</accession>
<evidence type="ECO:0000256" key="5">
    <source>
        <dbReference type="ARBA" id="ARBA00022989"/>
    </source>
</evidence>
<evidence type="ECO:0000256" key="7">
    <source>
        <dbReference type="RuleBase" id="RU003879"/>
    </source>
</evidence>
<evidence type="ECO:0000256" key="1">
    <source>
        <dbReference type="ARBA" id="ARBA00004162"/>
    </source>
</evidence>
<dbReference type="GO" id="GO:0015031">
    <property type="term" value="P:protein transport"/>
    <property type="evidence" value="ECO:0007669"/>
    <property type="project" value="UniProtKB-KW"/>
</dbReference>
<evidence type="ECO:0000256" key="2">
    <source>
        <dbReference type="ARBA" id="ARBA00005811"/>
    </source>
</evidence>
<dbReference type="Gene3D" id="3.30.420.270">
    <property type="match status" value="1"/>
</dbReference>
<dbReference type="EMBL" id="DVOR01000197">
    <property type="protein sequence ID" value="HIV09664.1"/>
    <property type="molecule type" value="Genomic_DNA"/>
</dbReference>
<evidence type="ECO:0000313" key="10">
    <source>
        <dbReference type="Proteomes" id="UP000886845"/>
    </source>
</evidence>
<dbReference type="GO" id="GO:0022857">
    <property type="term" value="F:transmembrane transporter activity"/>
    <property type="evidence" value="ECO:0007669"/>
    <property type="project" value="InterPro"/>
</dbReference>
<comment type="caution">
    <text evidence="9">The sequence shown here is derived from an EMBL/GenBank/DDBJ whole genome shotgun (WGS) entry which is preliminary data.</text>
</comment>
<dbReference type="PANTHER" id="PTHR30558:SF13">
    <property type="entry name" value="BIOPOLYMER TRANSPORT PROTEIN EXBD2"/>
    <property type="match status" value="1"/>
</dbReference>
<organism evidence="9 10">
    <name type="scientific">Candidatus Spyradenecus faecavium</name>
    <dbReference type="NCBI Taxonomy" id="2840947"/>
    <lineage>
        <taxon>Bacteria</taxon>
        <taxon>Pseudomonadati</taxon>
        <taxon>Lentisphaerota</taxon>
        <taxon>Lentisphaeria</taxon>
        <taxon>Lentisphaerales</taxon>
        <taxon>Lentisphaeraceae</taxon>
        <taxon>Lentisphaeraceae incertae sedis</taxon>
        <taxon>Candidatus Spyradenecus</taxon>
    </lineage>
</organism>
<reference evidence="9" key="1">
    <citation type="submission" date="2020-10" db="EMBL/GenBank/DDBJ databases">
        <authorList>
            <person name="Gilroy R."/>
        </authorList>
    </citation>
    <scope>NUCLEOTIDE SEQUENCE</scope>
    <source>
        <strain evidence="9">35461</strain>
    </source>
</reference>
<name>A0A9D1NMZ6_9BACT</name>